<accession>A0A1Y3XU73</accession>
<dbReference type="Pfam" id="PF12850">
    <property type="entry name" value="Metallophos_2"/>
    <property type="match status" value="1"/>
</dbReference>
<comment type="caution">
    <text evidence="3">The sequence shown here is derived from an EMBL/GenBank/DDBJ whole genome shotgun (WGS) entry which is preliminary data.</text>
</comment>
<dbReference type="OrthoDB" id="9783591at2"/>
<dbReference type="Gene3D" id="3.60.21.10">
    <property type="match status" value="1"/>
</dbReference>
<gene>
    <name evidence="3" type="ORF">B5G02_03785</name>
</gene>
<evidence type="ECO:0000313" key="4">
    <source>
        <dbReference type="Proteomes" id="UP000195781"/>
    </source>
</evidence>
<organism evidence="3 4">
    <name type="scientific">[Collinsella] massiliensis</name>
    <dbReference type="NCBI Taxonomy" id="1232426"/>
    <lineage>
        <taxon>Bacteria</taxon>
        <taxon>Bacillati</taxon>
        <taxon>Actinomycetota</taxon>
        <taxon>Coriobacteriia</taxon>
        <taxon>Coriobacteriales</taxon>
        <taxon>Coriobacteriaceae</taxon>
        <taxon>Enorma</taxon>
    </lineage>
</organism>
<dbReference type="EMBL" id="NFIE01000006">
    <property type="protein sequence ID" value="OUN89103.1"/>
    <property type="molecule type" value="Genomic_DNA"/>
</dbReference>
<evidence type="ECO:0000259" key="2">
    <source>
        <dbReference type="Pfam" id="PF12850"/>
    </source>
</evidence>
<keyword evidence="4" id="KW-1185">Reference proteome</keyword>
<dbReference type="SUPFAM" id="SSF56300">
    <property type="entry name" value="Metallo-dependent phosphatases"/>
    <property type="match status" value="1"/>
</dbReference>
<protein>
    <recommendedName>
        <fullName evidence="2">Calcineurin-like phosphoesterase domain-containing protein</fullName>
    </recommendedName>
</protein>
<dbReference type="InterPro" id="IPR024654">
    <property type="entry name" value="Calcineurin-like_PHP_lpxH"/>
</dbReference>
<sequence>MRILAISDTEEDRLTTRAGLEALGPLDFIVSCGDLPATYLETIVTLANVPLLYVPGNHDTSYAEHPPLGCTPIDGKLISCCGLRIVGLGGSLRYNDRVYGFTEQEMRWRMYKIALRAKWSGGADLMVTHAPPRGFGDLDDYPHRGFESFNVALDMLRPRLLVHGHVHMEYGRIERERDHPSGARLVNACGSRIIEF</sequence>
<evidence type="ECO:0000256" key="1">
    <source>
        <dbReference type="ARBA" id="ARBA00008950"/>
    </source>
</evidence>
<dbReference type="RefSeq" id="WP_094335248.1">
    <property type="nucleotide sequence ID" value="NZ_NFIE01000006.1"/>
</dbReference>
<feature type="domain" description="Calcineurin-like phosphoesterase" evidence="2">
    <location>
        <begin position="1"/>
        <end position="187"/>
    </location>
</feature>
<comment type="similarity">
    <text evidence="1">Belongs to the metallophosphoesterase superfamily. YfcE family.</text>
</comment>
<dbReference type="InterPro" id="IPR051693">
    <property type="entry name" value="UPF0046_metallophosphoest"/>
</dbReference>
<dbReference type="AlphaFoldDB" id="A0A1Y3XU73"/>
<dbReference type="Proteomes" id="UP000195781">
    <property type="component" value="Unassembled WGS sequence"/>
</dbReference>
<dbReference type="PANTHER" id="PTHR12905">
    <property type="entry name" value="METALLOPHOSPHOESTERASE"/>
    <property type="match status" value="1"/>
</dbReference>
<name>A0A1Y3XU73_9ACTN</name>
<dbReference type="InterPro" id="IPR029052">
    <property type="entry name" value="Metallo-depent_PP-like"/>
</dbReference>
<reference evidence="4" key="1">
    <citation type="submission" date="2017-04" db="EMBL/GenBank/DDBJ databases">
        <title>Function of individual gut microbiota members based on whole genome sequencing of pure cultures obtained from chicken caecum.</title>
        <authorList>
            <person name="Medvecky M."/>
            <person name="Cejkova D."/>
            <person name="Polansky O."/>
            <person name="Karasova D."/>
            <person name="Kubasova T."/>
            <person name="Cizek A."/>
            <person name="Rychlik I."/>
        </authorList>
    </citation>
    <scope>NUCLEOTIDE SEQUENCE [LARGE SCALE GENOMIC DNA]</scope>
    <source>
        <strain evidence="4">An5</strain>
    </source>
</reference>
<evidence type="ECO:0000313" key="3">
    <source>
        <dbReference type="EMBL" id="OUN89103.1"/>
    </source>
</evidence>
<proteinExistence type="inferred from homology"/>
<dbReference type="PANTHER" id="PTHR12905:SF0">
    <property type="entry name" value="CALCINEURIN-LIKE PHOSPHOESTERASE DOMAIN-CONTAINING PROTEIN"/>
    <property type="match status" value="1"/>
</dbReference>